<evidence type="ECO:0000313" key="1">
    <source>
        <dbReference type="EMBL" id="MDR6207801.1"/>
    </source>
</evidence>
<name>A0ABD5CRU4_9BURK</name>
<evidence type="ECO:0008006" key="3">
    <source>
        <dbReference type="Google" id="ProtNLM"/>
    </source>
</evidence>
<dbReference type="RefSeq" id="WP_374709763.1">
    <property type="nucleotide sequence ID" value="NZ_JAVIZN010000002.1"/>
</dbReference>
<organism evidence="1 2">
    <name type="scientific">Paraburkholderia graminis</name>
    <dbReference type="NCBI Taxonomy" id="60548"/>
    <lineage>
        <taxon>Bacteria</taxon>
        <taxon>Pseudomonadati</taxon>
        <taxon>Pseudomonadota</taxon>
        <taxon>Betaproteobacteria</taxon>
        <taxon>Burkholderiales</taxon>
        <taxon>Burkholderiaceae</taxon>
        <taxon>Paraburkholderia</taxon>
    </lineage>
</organism>
<protein>
    <recommendedName>
        <fullName evidence="3">Integrase catalytic region</fullName>
    </recommendedName>
</protein>
<comment type="caution">
    <text evidence="1">The sequence shown here is derived from an EMBL/GenBank/DDBJ whole genome shotgun (WGS) entry which is preliminary data.</text>
</comment>
<evidence type="ECO:0000313" key="2">
    <source>
        <dbReference type="Proteomes" id="UP001245184"/>
    </source>
</evidence>
<gene>
    <name evidence="1" type="ORF">QF025_006521</name>
</gene>
<accession>A0ABD5CRU4</accession>
<reference evidence="1 2" key="1">
    <citation type="submission" date="2023-08" db="EMBL/GenBank/DDBJ databases">
        <title>Genome sequencing of plant associated microbes to promote plant fitness in Sorghum bicolor and Oryza sativa.</title>
        <authorList>
            <person name="Coleman-Derr D."/>
        </authorList>
    </citation>
    <scope>NUCLEOTIDE SEQUENCE [LARGE SCALE GENOMIC DNA]</scope>
    <source>
        <strain evidence="1 2">SLBN-33</strain>
    </source>
</reference>
<dbReference type="EMBL" id="JAVIZN010000002">
    <property type="protein sequence ID" value="MDR6207801.1"/>
    <property type="molecule type" value="Genomic_DNA"/>
</dbReference>
<dbReference type="AlphaFoldDB" id="A0ABD5CRU4"/>
<sequence>MNVLKPHQQSTVFSLLELNKSQREIHRITGIDRKTIRRYTAIFAVPAPASGEDRRRLLSVASLENAGRPPLTRITTTPHALRHLTLRGVVRGSHTTKRRSELRVIRQSAARRKPPAFGRDLPHGCHLLLTAHDLRPVDIPVGVTLAHSHQNLSILVHLELPLQTTLRSKCVPGG</sequence>
<dbReference type="Proteomes" id="UP001245184">
    <property type="component" value="Unassembled WGS sequence"/>
</dbReference>
<proteinExistence type="predicted"/>